<comment type="similarity">
    <text evidence="3">Belongs to the acetyltransferase family. RimJ subfamily.</text>
</comment>
<dbReference type="InterPro" id="IPR000182">
    <property type="entry name" value="GNAT_dom"/>
</dbReference>
<sequence>MSELTLPDDCLETERLRLRRLRPSDAAVLTLYASDPRVAKMTTDIPHPYPPGYAEAYVERVTRPGARELAWGIDLGEDDAGNGLIGRISLRRLADGAAELSYWIAPAFWNAGYASEAVEAVVRHADAHGIPALVAQVLQDNERAARALTRAGFAYLGAGEAHSVGRGAMVPTFRYRREAIR</sequence>
<dbReference type="SUPFAM" id="SSF55729">
    <property type="entry name" value="Acyl-CoA N-acyltransferases (Nat)"/>
    <property type="match status" value="1"/>
</dbReference>
<dbReference type="PANTHER" id="PTHR43792:SF8">
    <property type="entry name" value="[RIBOSOMAL PROTEIN US5]-ALANINE N-ACETYLTRANSFERASE"/>
    <property type="match status" value="1"/>
</dbReference>
<name>A0A2W5N385_RHOSU</name>
<dbReference type="Pfam" id="PF13302">
    <property type="entry name" value="Acetyltransf_3"/>
    <property type="match status" value="1"/>
</dbReference>
<evidence type="ECO:0000259" key="4">
    <source>
        <dbReference type="PROSITE" id="PS51186"/>
    </source>
</evidence>
<keyword evidence="1 5" id="KW-0808">Transferase</keyword>
<dbReference type="EMBL" id="QFPW01000014">
    <property type="protein sequence ID" value="PZQ47912.1"/>
    <property type="molecule type" value="Genomic_DNA"/>
</dbReference>
<organism evidence="5 6">
    <name type="scientific">Rhodovulum sulfidophilum</name>
    <name type="common">Rhodobacter sulfidophilus</name>
    <dbReference type="NCBI Taxonomy" id="35806"/>
    <lineage>
        <taxon>Bacteria</taxon>
        <taxon>Pseudomonadati</taxon>
        <taxon>Pseudomonadota</taxon>
        <taxon>Alphaproteobacteria</taxon>
        <taxon>Rhodobacterales</taxon>
        <taxon>Paracoccaceae</taxon>
        <taxon>Rhodovulum</taxon>
    </lineage>
</organism>
<dbReference type="Gene3D" id="3.40.630.30">
    <property type="match status" value="1"/>
</dbReference>
<gene>
    <name evidence="5" type="ORF">DI556_15540</name>
</gene>
<dbReference type="PANTHER" id="PTHR43792">
    <property type="entry name" value="GNAT FAMILY, PUTATIVE (AFU_ORTHOLOGUE AFUA_3G00765)-RELATED-RELATED"/>
    <property type="match status" value="1"/>
</dbReference>
<evidence type="ECO:0000313" key="5">
    <source>
        <dbReference type="EMBL" id="PZQ47912.1"/>
    </source>
</evidence>
<evidence type="ECO:0000256" key="1">
    <source>
        <dbReference type="ARBA" id="ARBA00022679"/>
    </source>
</evidence>
<keyword evidence="2" id="KW-0012">Acyltransferase</keyword>
<proteinExistence type="inferred from homology"/>
<reference evidence="5 6" key="1">
    <citation type="submission" date="2017-08" db="EMBL/GenBank/DDBJ databases">
        <title>Infants hospitalized years apart are colonized by the same room-sourced microbial strains.</title>
        <authorList>
            <person name="Brooks B."/>
            <person name="Olm M.R."/>
            <person name="Firek B.A."/>
            <person name="Baker R."/>
            <person name="Thomas B.C."/>
            <person name="Morowitz M.J."/>
            <person name="Banfield J.F."/>
        </authorList>
    </citation>
    <scope>NUCLEOTIDE SEQUENCE [LARGE SCALE GENOMIC DNA]</scope>
    <source>
        <strain evidence="5">S2_005_002_R2_34</strain>
    </source>
</reference>
<feature type="domain" description="N-acetyltransferase" evidence="4">
    <location>
        <begin position="16"/>
        <end position="180"/>
    </location>
</feature>
<dbReference type="InterPro" id="IPR051531">
    <property type="entry name" value="N-acetyltransferase"/>
</dbReference>
<dbReference type="PROSITE" id="PS51186">
    <property type="entry name" value="GNAT"/>
    <property type="match status" value="1"/>
</dbReference>
<comment type="caution">
    <text evidence="5">The sequence shown here is derived from an EMBL/GenBank/DDBJ whole genome shotgun (WGS) entry which is preliminary data.</text>
</comment>
<evidence type="ECO:0000256" key="2">
    <source>
        <dbReference type="ARBA" id="ARBA00023315"/>
    </source>
</evidence>
<dbReference type="AlphaFoldDB" id="A0A2W5N385"/>
<dbReference type="Proteomes" id="UP000249185">
    <property type="component" value="Unassembled WGS sequence"/>
</dbReference>
<evidence type="ECO:0000256" key="3">
    <source>
        <dbReference type="ARBA" id="ARBA00038502"/>
    </source>
</evidence>
<dbReference type="InterPro" id="IPR016181">
    <property type="entry name" value="Acyl_CoA_acyltransferase"/>
</dbReference>
<evidence type="ECO:0000313" key="6">
    <source>
        <dbReference type="Proteomes" id="UP000249185"/>
    </source>
</evidence>
<protein>
    <submittedName>
        <fullName evidence="5">GNAT family N-acetyltransferase</fullName>
    </submittedName>
</protein>
<dbReference type="GO" id="GO:0016747">
    <property type="term" value="F:acyltransferase activity, transferring groups other than amino-acyl groups"/>
    <property type="evidence" value="ECO:0007669"/>
    <property type="project" value="InterPro"/>
</dbReference>
<accession>A0A2W5N385</accession>